<sequence>MIISCRLMSNCCIPPFFALSSASWLSGCSPIRYYWNSDDGCPSYSSHPPLYPVNGSSARLLPGFSYLRSLGNSTD</sequence>
<dbReference type="Proteomes" id="UP000784294">
    <property type="component" value="Unassembled WGS sequence"/>
</dbReference>
<protein>
    <submittedName>
        <fullName evidence="1">Uncharacterized protein</fullName>
    </submittedName>
</protein>
<evidence type="ECO:0000313" key="2">
    <source>
        <dbReference type="Proteomes" id="UP000784294"/>
    </source>
</evidence>
<reference evidence="1" key="1">
    <citation type="submission" date="2018-11" db="EMBL/GenBank/DDBJ databases">
        <authorList>
            <consortium name="Pathogen Informatics"/>
        </authorList>
    </citation>
    <scope>NUCLEOTIDE SEQUENCE</scope>
</reference>
<name>A0A448XLF6_9PLAT</name>
<dbReference type="EMBL" id="CAAALY010260942">
    <property type="protein sequence ID" value="VEL39345.1"/>
    <property type="molecule type" value="Genomic_DNA"/>
</dbReference>
<comment type="caution">
    <text evidence="1">The sequence shown here is derived from an EMBL/GenBank/DDBJ whole genome shotgun (WGS) entry which is preliminary data.</text>
</comment>
<organism evidence="1 2">
    <name type="scientific">Protopolystoma xenopodis</name>
    <dbReference type="NCBI Taxonomy" id="117903"/>
    <lineage>
        <taxon>Eukaryota</taxon>
        <taxon>Metazoa</taxon>
        <taxon>Spiralia</taxon>
        <taxon>Lophotrochozoa</taxon>
        <taxon>Platyhelminthes</taxon>
        <taxon>Monogenea</taxon>
        <taxon>Polyopisthocotylea</taxon>
        <taxon>Polystomatidea</taxon>
        <taxon>Polystomatidae</taxon>
        <taxon>Protopolystoma</taxon>
    </lineage>
</organism>
<dbReference type="PROSITE" id="PS51257">
    <property type="entry name" value="PROKAR_LIPOPROTEIN"/>
    <property type="match status" value="1"/>
</dbReference>
<accession>A0A448XLF6</accession>
<evidence type="ECO:0000313" key="1">
    <source>
        <dbReference type="EMBL" id="VEL39345.1"/>
    </source>
</evidence>
<dbReference type="AlphaFoldDB" id="A0A448XLF6"/>
<gene>
    <name evidence="1" type="ORF">PXEA_LOCUS32785</name>
</gene>
<proteinExistence type="predicted"/>
<keyword evidence="2" id="KW-1185">Reference proteome</keyword>